<protein>
    <submittedName>
        <fullName evidence="1">YbhB/YbcL family Raf kinase inhibitor-like protein</fullName>
    </submittedName>
</protein>
<proteinExistence type="predicted"/>
<dbReference type="GO" id="GO:0004860">
    <property type="term" value="F:protein kinase inhibitor activity"/>
    <property type="evidence" value="ECO:0007669"/>
    <property type="project" value="UniProtKB-KW"/>
</dbReference>
<keyword evidence="1" id="KW-0649">Protein kinase inhibitor</keyword>
<accession>A0ABY7WVL3</accession>
<evidence type="ECO:0000313" key="2">
    <source>
        <dbReference type="Proteomes" id="UP001220377"/>
    </source>
</evidence>
<dbReference type="InterPro" id="IPR008914">
    <property type="entry name" value="PEBP"/>
</dbReference>
<dbReference type="Pfam" id="PF01161">
    <property type="entry name" value="PBP"/>
    <property type="match status" value="1"/>
</dbReference>
<dbReference type="NCBIfam" id="TIGR00481">
    <property type="entry name" value="YbhB/YbcL family Raf kinase inhibitor-like protein"/>
    <property type="match status" value="1"/>
</dbReference>
<dbReference type="EMBL" id="CP117884">
    <property type="protein sequence ID" value="WDF83846.1"/>
    <property type="molecule type" value="Genomic_DNA"/>
</dbReference>
<dbReference type="InterPro" id="IPR036610">
    <property type="entry name" value="PEBP-like_sf"/>
</dbReference>
<reference evidence="1 2" key="1">
    <citation type="submission" date="2023-02" db="EMBL/GenBank/DDBJ databases">
        <title>Genome sequence of Lacticaseibacillus sp. KACC 23028.</title>
        <authorList>
            <person name="Kim S."/>
            <person name="Heo J."/>
            <person name="Kwon S.-W."/>
        </authorList>
    </citation>
    <scope>NUCLEOTIDE SEQUENCE [LARGE SCALE GENOMIC DNA]</scope>
    <source>
        <strain evidence="1 2">KACC 23028</strain>
    </source>
</reference>
<dbReference type="PANTHER" id="PTHR30289">
    <property type="entry name" value="UNCHARACTERIZED PROTEIN YBCL-RELATED"/>
    <property type="match status" value="1"/>
</dbReference>
<keyword evidence="2" id="KW-1185">Reference proteome</keyword>
<dbReference type="InterPro" id="IPR005247">
    <property type="entry name" value="YbhB_YbcL/LppC-like"/>
</dbReference>
<dbReference type="SUPFAM" id="SSF49777">
    <property type="entry name" value="PEBP-like"/>
    <property type="match status" value="1"/>
</dbReference>
<organism evidence="1 2">
    <name type="scientific">Lacticaseibacillus pabuli</name>
    <dbReference type="NCBI Taxonomy" id="3025672"/>
    <lineage>
        <taxon>Bacteria</taxon>
        <taxon>Bacillati</taxon>
        <taxon>Bacillota</taxon>
        <taxon>Bacilli</taxon>
        <taxon>Lactobacillales</taxon>
        <taxon>Lactobacillaceae</taxon>
        <taxon>Lacticaseibacillus</taxon>
    </lineage>
</organism>
<sequence length="169" mass="18511">MKIEVPLENGVLPDRYGKYAPDVDRYAGGPVVSFPISIEGEPTATKSFALTLVDYDSIPVAGFAWIHWAVANIPADMTRLPADASRIFKDEFVQGVNSNISRYVGATDPEVTHGYTGPTPPDKTHDYTLTIYALDDKLDLKPGFYMNELRHKSAGHVIDSASIDLPSRA</sequence>
<dbReference type="CDD" id="cd00865">
    <property type="entry name" value="PEBP_bact_arch"/>
    <property type="match status" value="1"/>
</dbReference>
<dbReference type="RefSeq" id="WP_274262278.1">
    <property type="nucleotide sequence ID" value="NZ_CP117884.1"/>
</dbReference>
<dbReference type="Gene3D" id="3.90.280.10">
    <property type="entry name" value="PEBP-like"/>
    <property type="match status" value="1"/>
</dbReference>
<name>A0ABY7WVL3_9LACO</name>
<dbReference type="Proteomes" id="UP001220377">
    <property type="component" value="Chromosome"/>
</dbReference>
<evidence type="ECO:0000313" key="1">
    <source>
        <dbReference type="EMBL" id="WDF83846.1"/>
    </source>
</evidence>
<gene>
    <name evidence="1" type="ORF">PQ472_10420</name>
</gene>
<dbReference type="PANTHER" id="PTHR30289:SF1">
    <property type="entry name" value="PEBP (PHOSPHATIDYLETHANOLAMINE-BINDING PROTEIN) FAMILY PROTEIN"/>
    <property type="match status" value="1"/>
</dbReference>